<name>A0A7X0PKN8_9BURK</name>
<accession>A0A7X0PKN8</accession>
<evidence type="ECO:0000259" key="6">
    <source>
        <dbReference type="Pfam" id="PF04542"/>
    </source>
</evidence>
<evidence type="ECO:0000259" key="8">
    <source>
        <dbReference type="Pfam" id="PF12680"/>
    </source>
</evidence>
<dbReference type="InterPro" id="IPR014284">
    <property type="entry name" value="RNA_pol_sigma-70_dom"/>
</dbReference>
<dbReference type="SUPFAM" id="SSF54427">
    <property type="entry name" value="NTF2-like"/>
    <property type="match status" value="1"/>
</dbReference>
<dbReference type="CDD" id="cd06171">
    <property type="entry name" value="Sigma70_r4"/>
    <property type="match status" value="1"/>
</dbReference>
<organism evidence="9 10">
    <name type="scientific">Acidovorax soli</name>
    <dbReference type="NCBI Taxonomy" id="592050"/>
    <lineage>
        <taxon>Bacteria</taxon>
        <taxon>Pseudomonadati</taxon>
        <taxon>Pseudomonadota</taxon>
        <taxon>Betaproteobacteria</taxon>
        <taxon>Burkholderiales</taxon>
        <taxon>Comamonadaceae</taxon>
        <taxon>Acidovorax</taxon>
    </lineage>
</organism>
<dbReference type="EMBL" id="JACHLK010000022">
    <property type="protein sequence ID" value="MBB6563733.1"/>
    <property type="molecule type" value="Genomic_DNA"/>
</dbReference>
<dbReference type="NCBIfam" id="TIGR02937">
    <property type="entry name" value="sigma70-ECF"/>
    <property type="match status" value="1"/>
</dbReference>
<gene>
    <name evidence="9" type="ORF">HNP48_006457</name>
</gene>
<evidence type="ECO:0000256" key="5">
    <source>
        <dbReference type="ARBA" id="ARBA00023163"/>
    </source>
</evidence>
<evidence type="ECO:0000256" key="1">
    <source>
        <dbReference type="ARBA" id="ARBA00010641"/>
    </source>
</evidence>
<dbReference type="Pfam" id="PF12680">
    <property type="entry name" value="SnoaL_2"/>
    <property type="match status" value="1"/>
</dbReference>
<dbReference type="InterPro" id="IPR007627">
    <property type="entry name" value="RNA_pol_sigma70_r2"/>
</dbReference>
<dbReference type="InterPro" id="IPR036388">
    <property type="entry name" value="WH-like_DNA-bd_sf"/>
</dbReference>
<evidence type="ECO:0000256" key="3">
    <source>
        <dbReference type="ARBA" id="ARBA00023015"/>
    </source>
</evidence>
<evidence type="ECO:0000313" key="9">
    <source>
        <dbReference type="EMBL" id="MBB6563733.1"/>
    </source>
</evidence>
<dbReference type="RefSeq" id="WP_184865076.1">
    <property type="nucleotide sequence ID" value="NZ_JACHLK010000022.1"/>
</dbReference>
<dbReference type="Pfam" id="PF04542">
    <property type="entry name" value="Sigma70_r2"/>
    <property type="match status" value="1"/>
</dbReference>
<dbReference type="GO" id="GO:0006352">
    <property type="term" value="P:DNA-templated transcription initiation"/>
    <property type="evidence" value="ECO:0007669"/>
    <property type="project" value="InterPro"/>
</dbReference>
<comment type="similarity">
    <text evidence="1">Belongs to the sigma-70 factor family. ECF subfamily.</text>
</comment>
<sequence>MPAPAARPDLSTGYLARAQAGDTAAFDRLVAPHRRALHTHCYRLLGSPFDADDALQETLLAAWRGLAGFEARSALGTWLYRIATHVCLRLIAQRPQRLTSADHAPPLQFTAELGEPVAGPVWLEPLPDAEWAAASPEDPAAALQRREHVALAFVAALQHLPGTQRAVLLLREVLEYSAAEAAELLGTSVASVNSALQRAQATVRQRMPAAQLLQTPPPAAPGLEDLLARFVVAWERRDIAAMAGLLAEDARFTMPPLPSWFSGRPMVLAFFAERVFQTPWRLQPLHGNGQPGFACFLQQAGDDRFRPGGVVLLRLRGGCIESIDSFIDPTVCRRFGMPEELE</sequence>
<protein>
    <submittedName>
        <fullName evidence="9">RNA polymerase sigma-70 factor (ECF subfamily)</fullName>
    </submittedName>
</protein>
<feature type="domain" description="RNA polymerase sigma-70 region 2" evidence="6">
    <location>
        <begin position="29"/>
        <end position="93"/>
    </location>
</feature>
<dbReference type="PANTHER" id="PTHR43133:SF65">
    <property type="entry name" value="ECF RNA POLYMERASE SIGMA FACTOR SIGG"/>
    <property type="match status" value="1"/>
</dbReference>
<dbReference type="InterPro" id="IPR013249">
    <property type="entry name" value="RNA_pol_sigma70_r4_t2"/>
</dbReference>
<dbReference type="GO" id="GO:0016987">
    <property type="term" value="F:sigma factor activity"/>
    <property type="evidence" value="ECO:0007669"/>
    <property type="project" value="UniProtKB-KW"/>
</dbReference>
<feature type="domain" description="RNA polymerase sigma factor 70 region 4 type 2" evidence="7">
    <location>
        <begin position="152"/>
        <end position="199"/>
    </location>
</feature>
<dbReference type="NCBIfam" id="NF006089">
    <property type="entry name" value="PRK08241.1"/>
    <property type="match status" value="1"/>
</dbReference>
<dbReference type="InterPro" id="IPR013325">
    <property type="entry name" value="RNA_pol_sigma_r2"/>
</dbReference>
<dbReference type="Gene3D" id="1.10.1740.10">
    <property type="match status" value="1"/>
</dbReference>
<dbReference type="Pfam" id="PF08281">
    <property type="entry name" value="Sigma70_r4_2"/>
    <property type="match status" value="1"/>
</dbReference>
<dbReference type="Gene3D" id="3.10.450.50">
    <property type="match status" value="1"/>
</dbReference>
<keyword evidence="3" id="KW-0805">Transcription regulation</keyword>
<comment type="subunit">
    <text evidence="2">Interacts transiently with the RNA polymerase catalytic core formed by RpoA, RpoB, RpoC and RpoZ (2 alpha, 1 beta, 1 beta' and 1 omega subunit) to form the RNA polymerase holoenzyme that can initiate transcription.</text>
</comment>
<comment type="caution">
    <text evidence="9">The sequence shown here is derived from an EMBL/GenBank/DDBJ whole genome shotgun (WGS) entry which is preliminary data.</text>
</comment>
<dbReference type="Proteomes" id="UP000575083">
    <property type="component" value="Unassembled WGS sequence"/>
</dbReference>
<evidence type="ECO:0000313" key="10">
    <source>
        <dbReference type="Proteomes" id="UP000575083"/>
    </source>
</evidence>
<dbReference type="AlphaFoldDB" id="A0A7X0PKN8"/>
<dbReference type="GO" id="GO:0003677">
    <property type="term" value="F:DNA binding"/>
    <property type="evidence" value="ECO:0007669"/>
    <property type="project" value="InterPro"/>
</dbReference>
<reference evidence="9 10" key="1">
    <citation type="submission" date="2020-08" db="EMBL/GenBank/DDBJ databases">
        <title>Functional genomics of gut bacteria from endangered species of beetles.</title>
        <authorList>
            <person name="Carlos-Shanley C."/>
        </authorList>
    </citation>
    <scope>NUCLEOTIDE SEQUENCE [LARGE SCALE GENOMIC DNA]</scope>
    <source>
        <strain evidence="9 10">S00198</strain>
    </source>
</reference>
<dbReference type="Gene3D" id="1.10.10.10">
    <property type="entry name" value="Winged helix-like DNA-binding domain superfamily/Winged helix DNA-binding domain"/>
    <property type="match status" value="1"/>
</dbReference>
<dbReference type="SUPFAM" id="SSF88946">
    <property type="entry name" value="Sigma2 domain of RNA polymerase sigma factors"/>
    <property type="match status" value="1"/>
</dbReference>
<keyword evidence="4" id="KW-0731">Sigma factor</keyword>
<keyword evidence="10" id="KW-1185">Reference proteome</keyword>
<dbReference type="SUPFAM" id="SSF88659">
    <property type="entry name" value="Sigma3 and sigma4 domains of RNA polymerase sigma factors"/>
    <property type="match status" value="1"/>
</dbReference>
<dbReference type="InterPro" id="IPR013324">
    <property type="entry name" value="RNA_pol_sigma_r3/r4-like"/>
</dbReference>
<proteinExistence type="inferred from homology"/>
<keyword evidence="5" id="KW-0804">Transcription</keyword>
<dbReference type="InterPro" id="IPR039425">
    <property type="entry name" value="RNA_pol_sigma-70-like"/>
</dbReference>
<evidence type="ECO:0000256" key="2">
    <source>
        <dbReference type="ARBA" id="ARBA00011344"/>
    </source>
</evidence>
<dbReference type="NCBIfam" id="TIGR02960">
    <property type="entry name" value="SigX5"/>
    <property type="match status" value="1"/>
</dbReference>
<dbReference type="PANTHER" id="PTHR43133">
    <property type="entry name" value="RNA POLYMERASE ECF-TYPE SIGMA FACTO"/>
    <property type="match status" value="1"/>
</dbReference>
<dbReference type="InterPro" id="IPR037401">
    <property type="entry name" value="SnoaL-like"/>
</dbReference>
<evidence type="ECO:0000259" key="7">
    <source>
        <dbReference type="Pfam" id="PF08281"/>
    </source>
</evidence>
<feature type="domain" description="SnoaL-like" evidence="8">
    <location>
        <begin position="228"/>
        <end position="318"/>
    </location>
</feature>
<dbReference type="InterPro" id="IPR032710">
    <property type="entry name" value="NTF2-like_dom_sf"/>
</dbReference>
<evidence type="ECO:0000256" key="4">
    <source>
        <dbReference type="ARBA" id="ARBA00023082"/>
    </source>
</evidence>
<dbReference type="InterPro" id="IPR014305">
    <property type="entry name" value="RNA_pol_sigma-G_actinobac"/>
</dbReference>